<proteinExistence type="predicted"/>
<dbReference type="AlphaFoldDB" id="A0AAX1LMI4"/>
<dbReference type="InterPro" id="IPR011990">
    <property type="entry name" value="TPR-like_helical_dom_sf"/>
</dbReference>
<dbReference type="EMBL" id="CP071248">
    <property type="protein sequence ID" value="QSP98425.1"/>
    <property type="molecule type" value="Genomic_DNA"/>
</dbReference>
<dbReference type="SUPFAM" id="SSF48452">
    <property type="entry name" value="TPR-like"/>
    <property type="match status" value="1"/>
</dbReference>
<dbReference type="RefSeq" id="WP_143250116.1">
    <property type="nucleotide sequence ID" value="NZ_BCYF01000107.1"/>
</dbReference>
<evidence type="ECO:0000313" key="2">
    <source>
        <dbReference type="Proteomes" id="UP000663618"/>
    </source>
</evidence>
<reference evidence="1" key="1">
    <citation type="submission" date="2021-03" db="EMBL/GenBank/DDBJ databases">
        <title>Genome sequencing of Bifidobacterium longum subsp. infantis JCM 7009.</title>
        <authorList>
            <person name="Kim J."/>
        </authorList>
    </citation>
    <scope>NUCLEOTIDE SEQUENCE</scope>
    <source>
        <strain evidence="1">JCM 7009</strain>
    </source>
</reference>
<dbReference type="Proteomes" id="UP000663618">
    <property type="component" value="Chromosome"/>
</dbReference>
<gene>
    <name evidence="1" type="ORF">BLI009_04875</name>
</gene>
<accession>A0AAX1LMI4</accession>
<organism evidence="1 2">
    <name type="scientific">Bifidobacterium longum subsp. infantis</name>
    <dbReference type="NCBI Taxonomy" id="1682"/>
    <lineage>
        <taxon>Bacteria</taxon>
        <taxon>Bacillati</taxon>
        <taxon>Actinomycetota</taxon>
        <taxon>Actinomycetes</taxon>
        <taxon>Bifidobacteriales</taxon>
        <taxon>Bifidobacteriaceae</taxon>
        <taxon>Bifidobacterium</taxon>
    </lineage>
</organism>
<evidence type="ECO:0000313" key="1">
    <source>
        <dbReference type="EMBL" id="QSP98425.1"/>
    </source>
</evidence>
<sequence length="397" mass="45156">MNVLPIRIFAKELSNKKEIIPYTAWIRSVYASVYALPDHRPYAVANFLTDLGVRIREDPFIYMREAAKEINVDINEYMCSFPIDTYLNNLNDTLSISQEKAEYFLSADLDILVNYAGQWDLASDISSRFIDKFGIPNDLTLKIYMAGALSGSHDSEKIHMLFNNIETTTSNPVKLSMTYIRHAAYEIKRKNNIPTAHVLLDKNDNQIITNLKKDHLSSADAATLLGVSFNLRALAEIHASNFKNAYNLIMQARDNLSTDSALVVIGQDEKKRYYEQVTINWIQLLIRDRNLELALITAKQNVEWVFENHPDYQGEALYVYGYVCYLSQKHEQAYSSLHRAVIRLSRDGNVTALSSARKMLAVVCYALGRNVLCQSIISSLESDPAGLHIEEILQREA</sequence>
<name>A0AAX1LMI4_BIFLI</name>
<protein>
    <recommendedName>
        <fullName evidence="3">Tetratricopeptide repeat protein</fullName>
    </recommendedName>
</protein>
<evidence type="ECO:0008006" key="3">
    <source>
        <dbReference type="Google" id="ProtNLM"/>
    </source>
</evidence>